<comment type="caution">
    <text evidence="1">The sequence shown here is derived from an EMBL/GenBank/DDBJ whole genome shotgun (WGS) entry which is preliminary data.</text>
</comment>
<reference evidence="1" key="1">
    <citation type="submission" date="2020-05" db="EMBL/GenBank/DDBJ databases">
        <title>Mycena genomes resolve the evolution of fungal bioluminescence.</title>
        <authorList>
            <person name="Tsai I.J."/>
        </authorList>
    </citation>
    <scope>NUCLEOTIDE SEQUENCE</scope>
    <source>
        <strain evidence="1">CCC161011</strain>
    </source>
</reference>
<sequence length="178" mass="20215">MCSFSSSCHRFEPMTHLLSIMPIPRSALFGSALRGTSIYVCTSKDNLPQPQIYHTMSRQNTFSVVGVMKVPTHLTKDDFEKKVETLLDTIFELPIAKGKLIKYEMFIQTTHIDDHIPHLGLPQPQPTLVVREEWEHADQVVAVMQHAEVRKLVHAANKEFGFHLDSCWFAADVVTKEG</sequence>
<dbReference type="Proteomes" id="UP000620124">
    <property type="component" value="Unassembled WGS sequence"/>
</dbReference>
<gene>
    <name evidence="1" type="ORF">MVEN_02385800</name>
</gene>
<dbReference type="OrthoDB" id="3036022at2759"/>
<evidence type="ECO:0000313" key="2">
    <source>
        <dbReference type="Proteomes" id="UP000620124"/>
    </source>
</evidence>
<accession>A0A8H6X359</accession>
<protein>
    <recommendedName>
        <fullName evidence="3">ABM domain-containing protein</fullName>
    </recommendedName>
</protein>
<organism evidence="1 2">
    <name type="scientific">Mycena venus</name>
    <dbReference type="NCBI Taxonomy" id="2733690"/>
    <lineage>
        <taxon>Eukaryota</taxon>
        <taxon>Fungi</taxon>
        <taxon>Dikarya</taxon>
        <taxon>Basidiomycota</taxon>
        <taxon>Agaricomycotina</taxon>
        <taxon>Agaricomycetes</taxon>
        <taxon>Agaricomycetidae</taxon>
        <taxon>Agaricales</taxon>
        <taxon>Marasmiineae</taxon>
        <taxon>Mycenaceae</taxon>
        <taxon>Mycena</taxon>
    </lineage>
</organism>
<evidence type="ECO:0000313" key="1">
    <source>
        <dbReference type="EMBL" id="KAF7333199.1"/>
    </source>
</evidence>
<dbReference type="AlphaFoldDB" id="A0A8H6X359"/>
<proteinExistence type="predicted"/>
<dbReference type="EMBL" id="JACAZI010000030">
    <property type="protein sequence ID" value="KAF7333199.1"/>
    <property type="molecule type" value="Genomic_DNA"/>
</dbReference>
<evidence type="ECO:0008006" key="3">
    <source>
        <dbReference type="Google" id="ProtNLM"/>
    </source>
</evidence>
<keyword evidence="2" id="KW-1185">Reference proteome</keyword>
<name>A0A8H6X359_9AGAR</name>